<dbReference type="InterPro" id="IPR004299">
    <property type="entry name" value="MBOAT_fam"/>
</dbReference>
<evidence type="ECO:0000313" key="7">
    <source>
        <dbReference type="EMBL" id="KAG2425838.1"/>
    </source>
</evidence>
<accession>A0A835SLT7</accession>
<dbReference type="GO" id="GO:0016746">
    <property type="term" value="F:acyltransferase activity"/>
    <property type="evidence" value="ECO:0007669"/>
    <property type="project" value="TreeGrafter"/>
</dbReference>
<dbReference type="GO" id="GO:0016020">
    <property type="term" value="C:membrane"/>
    <property type="evidence" value="ECO:0007669"/>
    <property type="project" value="UniProtKB-SubCell"/>
</dbReference>
<feature type="region of interest" description="Disordered" evidence="5">
    <location>
        <begin position="238"/>
        <end position="267"/>
    </location>
</feature>
<keyword evidence="3 6" id="KW-1133">Transmembrane helix</keyword>
<dbReference type="PANTHER" id="PTHR13285:SF18">
    <property type="entry name" value="PROTEIN-CYSTEINE N-PALMITOYLTRANSFERASE RASP"/>
    <property type="match status" value="1"/>
</dbReference>
<comment type="subcellular location">
    <subcellularLocation>
        <location evidence="1">Membrane</location>
        <topology evidence="1">Multi-pass membrane protein</topology>
    </subcellularLocation>
</comment>
<evidence type="ECO:0000313" key="8">
    <source>
        <dbReference type="Proteomes" id="UP000650467"/>
    </source>
</evidence>
<dbReference type="Pfam" id="PF03062">
    <property type="entry name" value="MBOAT"/>
    <property type="match status" value="1"/>
</dbReference>
<feature type="transmembrane region" description="Helical" evidence="6">
    <location>
        <begin position="567"/>
        <end position="584"/>
    </location>
</feature>
<evidence type="ECO:0000256" key="2">
    <source>
        <dbReference type="ARBA" id="ARBA00022692"/>
    </source>
</evidence>
<proteinExistence type="predicted"/>
<feature type="transmembrane region" description="Helical" evidence="6">
    <location>
        <begin position="71"/>
        <end position="89"/>
    </location>
</feature>
<feature type="transmembrane region" description="Helical" evidence="6">
    <location>
        <begin position="143"/>
        <end position="162"/>
    </location>
</feature>
<feature type="transmembrane region" description="Helical" evidence="6">
    <location>
        <begin position="101"/>
        <end position="131"/>
    </location>
</feature>
<dbReference type="EMBL" id="JAEHOC010000052">
    <property type="protein sequence ID" value="KAG2425838.1"/>
    <property type="molecule type" value="Genomic_DNA"/>
</dbReference>
<keyword evidence="2 6" id="KW-0812">Transmembrane</keyword>
<dbReference type="GO" id="GO:0005783">
    <property type="term" value="C:endoplasmic reticulum"/>
    <property type="evidence" value="ECO:0007669"/>
    <property type="project" value="TreeGrafter"/>
</dbReference>
<evidence type="ECO:0000256" key="6">
    <source>
        <dbReference type="SAM" id="Phobius"/>
    </source>
</evidence>
<evidence type="ECO:0008006" key="9">
    <source>
        <dbReference type="Google" id="ProtNLM"/>
    </source>
</evidence>
<protein>
    <recommendedName>
        <fullName evidence="9">Membrane bound O-acyl transferase</fullName>
    </recommendedName>
</protein>
<feature type="transmembrane region" description="Helical" evidence="6">
    <location>
        <begin position="489"/>
        <end position="506"/>
    </location>
</feature>
<evidence type="ECO:0000256" key="4">
    <source>
        <dbReference type="ARBA" id="ARBA00023136"/>
    </source>
</evidence>
<evidence type="ECO:0000256" key="1">
    <source>
        <dbReference type="ARBA" id="ARBA00004141"/>
    </source>
</evidence>
<dbReference type="PANTHER" id="PTHR13285">
    <property type="entry name" value="ACYLTRANSFERASE"/>
    <property type="match status" value="1"/>
</dbReference>
<evidence type="ECO:0000256" key="5">
    <source>
        <dbReference type="SAM" id="MobiDB-lite"/>
    </source>
</evidence>
<gene>
    <name evidence="7" type="ORF">HXX76_013462</name>
</gene>
<keyword evidence="8" id="KW-1185">Reference proteome</keyword>
<feature type="transmembrane region" description="Helical" evidence="6">
    <location>
        <begin position="12"/>
        <end position="30"/>
    </location>
</feature>
<feature type="transmembrane region" description="Helical" evidence="6">
    <location>
        <begin position="333"/>
        <end position="354"/>
    </location>
</feature>
<dbReference type="AlphaFoldDB" id="A0A835SLT7"/>
<evidence type="ECO:0000256" key="3">
    <source>
        <dbReference type="ARBA" id="ARBA00022989"/>
    </source>
</evidence>
<dbReference type="OrthoDB" id="420606at2759"/>
<comment type="caution">
    <text evidence="7">The sequence shown here is derived from an EMBL/GenBank/DDBJ whole genome shotgun (WGS) entry which is preliminary data.</text>
</comment>
<dbReference type="Proteomes" id="UP000650467">
    <property type="component" value="Unassembled WGS sequence"/>
</dbReference>
<keyword evidence="4 6" id="KW-0472">Membrane</keyword>
<sequence>MKRPTGALSPLLLERLCYLALIAALQWNVLREGYTFAKQLSSHVVLRNVRSGGPLGPNDLSDHQWRSFRESLPLLAAAMAAFVAVSSLARLRMLPRARQSFVIALSVAFLFVLHGACAVYVLALVVGAYGLSRRLAGVSGAPYGLLVVWAYCCGSLLLARLWEGLPFAWLSPHLAFLDAHRGMLRWHIHYNLMTLRLISFASDLAWARSARQATPGGRGPMLAAPAAASTALSGTDTVDDVRASGLGDGGGSRREKGGGGSSAALPPSAVGLDQEIKARVEEPLPLCQYNLSGLLEYCLYPPLYIAGPIMSYNCFASQRAPGGAIRQLGGRQLLVYAARAALVLLCLEAVTHALPYNAIARDRALDKLAARWAGDPAGAAAAGLPRPRPLHYAITGYWVLVFMWLKFTFIWRFFRLAALADGVAPPENMTRCVCDNYDVEGFWRSWHASYNRWLVRYMYVPLGGSAWRAANVWVIFTFVALWHDLEWRLLGWAWMMAAAIAPEMAVKALGRSKLLRRWHGTAALRQACAAAAAVNILLLMTANLVGFVTGLDGIGPLARQVLAQPRFLAVVLLALFSAAQLMFWKRECEAAGRERAAVASAAAAAATGTSGKA</sequence>
<organism evidence="7 8">
    <name type="scientific">Chlamydomonas incerta</name>
    <dbReference type="NCBI Taxonomy" id="51695"/>
    <lineage>
        <taxon>Eukaryota</taxon>
        <taxon>Viridiplantae</taxon>
        <taxon>Chlorophyta</taxon>
        <taxon>core chlorophytes</taxon>
        <taxon>Chlorophyceae</taxon>
        <taxon>CS clade</taxon>
        <taxon>Chlamydomonadales</taxon>
        <taxon>Chlamydomonadaceae</taxon>
        <taxon>Chlamydomonas</taxon>
    </lineage>
</organism>
<dbReference type="InterPro" id="IPR051085">
    <property type="entry name" value="MB_O-acyltransferase"/>
</dbReference>
<name>A0A835SLT7_CHLIN</name>
<feature type="transmembrane region" description="Helical" evidence="6">
    <location>
        <begin position="390"/>
        <end position="409"/>
    </location>
</feature>
<reference evidence="7" key="1">
    <citation type="journal article" date="2020" name="bioRxiv">
        <title>Comparative genomics of Chlamydomonas.</title>
        <authorList>
            <person name="Craig R.J."/>
            <person name="Hasan A.R."/>
            <person name="Ness R.W."/>
            <person name="Keightley P.D."/>
        </authorList>
    </citation>
    <scope>NUCLEOTIDE SEQUENCE</scope>
    <source>
        <strain evidence="7">SAG 7.73</strain>
    </source>
</reference>
<feature type="transmembrane region" description="Helical" evidence="6">
    <location>
        <begin position="527"/>
        <end position="547"/>
    </location>
</feature>
<dbReference type="GO" id="GO:0019432">
    <property type="term" value="P:triglyceride biosynthetic process"/>
    <property type="evidence" value="ECO:0007669"/>
    <property type="project" value="UniProtKB-ARBA"/>
</dbReference>